<proteinExistence type="predicted"/>
<dbReference type="KEGG" id="mag:amb0109"/>
<evidence type="ECO:0008006" key="3">
    <source>
        <dbReference type="Google" id="ProtNLM"/>
    </source>
</evidence>
<dbReference type="AlphaFoldDB" id="Q2WB62"/>
<evidence type="ECO:0000313" key="2">
    <source>
        <dbReference type="Proteomes" id="UP000007058"/>
    </source>
</evidence>
<sequence length="632" mass="68629">MIADFETFLALLVSGPQEALTAGWVVAFLIPAVLIGRVLGRPGIEGASFGLLVLTAAADMALFLLRGALGPVAWHLPLTVTLVGMLSFILRRWALPRPLAQRPLDRTDWMLMILAGGAFWALRTVQINPSTSLSSQLGWVPLYLRESFVAGSFLLPGDFAFGIGPVGSLFYSVDMLGVSALAGGLGAQHFYPPYLATSVLGVGLAVLLPLAALRRRPLAQVAYLVILGGLMFADFQVRAGIGRHWGDTVMILGGSLIMTTLASRPCGRRSILTAATAAAFLVLARHYAAFFAALLMIGMAAWAMTRWGFRTLLGWWPAWAAIAGLLGLLAWREIGYILHPTPFYPGGRLLVMGGSGWLYHLKGMLHDWGLMTGGSWTPLGPRSLWLAALLFLLAADRKRCLRQPRRLSVLLAPLAVMLLPLCLELVTGYRSSGVSNKPYLLAAMFGAFYPAFALRWLAPAHKAARVVRIGLASTLAMALLWVTVGAATGYGPGKALNWGREIYDGQIIDRGIALALAAEGVPVEWVADRPLMYFFCEPGMGLRNYVGGSLRQDSDYWSKEIQDALKESSDFPGILARKGWPNLYLSSPLNYAEYVEGGAAARPAELDTLESQPWVERVVRFRDARLVIVKRP</sequence>
<protein>
    <recommendedName>
        <fullName evidence="3">Glycosyltransferase RgtA/B/C/D-like domain-containing protein</fullName>
    </recommendedName>
</protein>
<dbReference type="STRING" id="342108.amb0109"/>
<organism evidence="1 2">
    <name type="scientific">Paramagnetospirillum magneticum (strain ATCC 700264 / AMB-1)</name>
    <name type="common">Magnetospirillum magneticum</name>
    <dbReference type="NCBI Taxonomy" id="342108"/>
    <lineage>
        <taxon>Bacteria</taxon>
        <taxon>Pseudomonadati</taxon>
        <taxon>Pseudomonadota</taxon>
        <taxon>Alphaproteobacteria</taxon>
        <taxon>Rhodospirillales</taxon>
        <taxon>Magnetospirillaceae</taxon>
        <taxon>Paramagnetospirillum</taxon>
    </lineage>
</organism>
<reference evidence="1 2" key="1">
    <citation type="journal article" date="2005" name="DNA Res.">
        <title>Complete genome sequence of the facultative anaerobic magnetotactic bacterium Magnetospirillum sp. strain AMB-1.</title>
        <authorList>
            <person name="Matsunaga T."/>
            <person name="Okamura Y."/>
            <person name="Fukuda Y."/>
            <person name="Wahyudi A.T."/>
            <person name="Murase Y."/>
            <person name="Takeyama H."/>
        </authorList>
    </citation>
    <scope>NUCLEOTIDE SEQUENCE [LARGE SCALE GENOMIC DNA]</scope>
    <source>
        <strain evidence="2">ATCC 700264 / AMB-1</strain>
    </source>
</reference>
<dbReference type="OrthoDB" id="9818074at2"/>
<keyword evidence="2" id="KW-1185">Reference proteome</keyword>
<name>Q2WB62_PARM1</name>
<dbReference type="HOGENOM" id="CLU_432643_0_0_5"/>
<dbReference type="Proteomes" id="UP000007058">
    <property type="component" value="Chromosome"/>
</dbReference>
<dbReference type="EMBL" id="AP007255">
    <property type="protein sequence ID" value="BAE48913.1"/>
    <property type="molecule type" value="Genomic_DNA"/>
</dbReference>
<dbReference type="RefSeq" id="WP_011382556.1">
    <property type="nucleotide sequence ID" value="NC_007626.1"/>
</dbReference>
<accession>Q2WB62</accession>
<gene>
    <name evidence="1" type="ordered locus">amb0109</name>
</gene>
<evidence type="ECO:0000313" key="1">
    <source>
        <dbReference type="EMBL" id="BAE48913.1"/>
    </source>
</evidence>